<dbReference type="AlphaFoldDB" id="A0A2G9ZDR9"/>
<evidence type="ECO:0000313" key="1">
    <source>
        <dbReference type="EMBL" id="PIP31329.1"/>
    </source>
</evidence>
<name>A0A2G9ZDR9_9BACT</name>
<evidence type="ECO:0000313" key="2">
    <source>
        <dbReference type="Proteomes" id="UP000230447"/>
    </source>
</evidence>
<organism evidence="1 2">
    <name type="scientific">bacterium (Candidatus Gribaldobacteria) CG23_combo_of_CG06-09_8_20_14_all_37_87_8</name>
    <dbReference type="NCBI Taxonomy" id="2014278"/>
    <lineage>
        <taxon>Bacteria</taxon>
        <taxon>Candidatus Gribaldobacteria</taxon>
    </lineage>
</organism>
<reference evidence="1 2" key="1">
    <citation type="submission" date="2017-09" db="EMBL/GenBank/DDBJ databases">
        <title>Depth-based differentiation of microbial function through sediment-hosted aquifers and enrichment of novel symbionts in the deep terrestrial subsurface.</title>
        <authorList>
            <person name="Probst A.J."/>
            <person name="Ladd B."/>
            <person name="Jarett J.K."/>
            <person name="Geller-Mcgrath D.E."/>
            <person name="Sieber C.M."/>
            <person name="Emerson J.B."/>
            <person name="Anantharaman K."/>
            <person name="Thomas B.C."/>
            <person name="Malmstrom R."/>
            <person name="Stieglmeier M."/>
            <person name="Klingl A."/>
            <person name="Woyke T."/>
            <person name="Ryan C.M."/>
            <person name="Banfield J.F."/>
        </authorList>
    </citation>
    <scope>NUCLEOTIDE SEQUENCE [LARGE SCALE GENOMIC DNA]</scope>
    <source>
        <strain evidence="1">CG23_combo_of_CG06-09_8_20_14_all_37_87_8</strain>
    </source>
</reference>
<dbReference type="EMBL" id="PCSB01000088">
    <property type="protein sequence ID" value="PIP31329.1"/>
    <property type="molecule type" value="Genomic_DNA"/>
</dbReference>
<gene>
    <name evidence="1" type="ORF">COX24_04165</name>
</gene>
<protein>
    <submittedName>
        <fullName evidence="1">Uncharacterized protein</fullName>
    </submittedName>
</protein>
<comment type="caution">
    <text evidence="1">The sequence shown here is derived from an EMBL/GenBank/DDBJ whole genome shotgun (WGS) entry which is preliminary data.</text>
</comment>
<accession>A0A2G9ZDR9</accession>
<proteinExistence type="predicted"/>
<sequence>MEKIVINDPEGTPTKHLTVPSGEIWFFKNLCILSIGPSGCKPGSSFFCPHRAIIVKMSFVEVMESLLQDTTLKVTTDLILDRMAKNLTQE</sequence>
<dbReference type="Proteomes" id="UP000230447">
    <property type="component" value="Unassembled WGS sequence"/>
</dbReference>